<feature type="transmembrane region" description="Helical" evidence="8">
    <location>
        <begin position="93"/>
        <end position="112"/>
    </location>
</feature>
<dbReference type="Proteomes" id="UP000450917">
    <property type="component" value="Unassembled WGS sequence"/>
</dbReference>
<feature type="transmembrane region" description="Helical" evidence="8">
    <location>
        <begin position="156"/>
        <end position="176"/>
    </location>
</feature>
<comment type="caution">
    <text evidence="10">The sequence shown here is derived from an EMBL/GenBank/DDBJ whole genome shotgun (WGS) entry which is preliminary data.</text>
</comment>
<evidence type="ECO:0000313" key="10">
    <source>
        <dbReference type="EMBL" id="MUG71433.1"/>
    </source>
</evidence>
<dbReference type="EMBL" id="WNZX01000009">
    <property type="protein sequence ID" value="MUG71433.1"/>
    <property type="molecule type" value="Genomic_DNA"/>
</dbReference>
<evidence type="ECO:0000256" key="4">
    <source>
        <dbReference type="ARBA" id="ARBA00022519"/>
    </source>
</evidence>
<protein>
    <submittedName>
        <fullName evidence="10">MFS transporter</fullName>
    </submittedName>
</protein>
<feature type="transmembrane region" description="Helical" evidence="8">
    <location>
        <begin position="266"/>
        <end position="284"/>
    </location>
</feature>
<sequence length="389" mass="43278">MRRNDLVLRSFTFSFFMMIAIITSYFPLYFQYRGYTTIQIGLLYSVGPLVGIVANLFWSMMSDKYRTIRKVLILIVIGQLAISLLVFRTDAFALTIALMAVFFFFQQPMMSLNDSLILLTVSGTRKSYASYRVWGSIGFAAAALGFGQLLKYYGATLTPVLTVGVLIISLLLAFLLKDARDPQIKKPDFSGFVPIVASRPFLAFLVTLLIVATAHRLNDGFLVLYMQELGASPSLIGWSWVASALSEVPAFFLLSKYGHKYKELPLLAVCSLVYGIRFLMMSWIDNPLWVIVTQLMHSVSFGIFLFTAIRYIQMVIPDQYRASGQAVFAVIWSGVAGLLSGTIGGWIFNDFSPQTMYAFGSGLAFVAMICFLVLHARSTGANGARDFQA</sequence>
<evidence type="ECO:0000256" key="3">
    <source>
        <dbReference type="ARBA" id="ARBA00022475"/>
    </source>
</evidence>
<dbReference type="InterPro" id="IPR036259">
    <property type="entry name" value="MFS_trans_sf"/>
</dbReference>
<gene>
    <name evidence="10" type="ORF">GNP93_12215</name>
</gene>
<organism evidence="10 11">
    <name type="scientific">Paenibacillus validus</name>
    <dbReference type="NCBI Taxonomy" id="44253"/>
    <lineage>
        <taxon>Bacteria</taxon>
        <taxon>Bacillati</taxon>
        <taxon>Bacillota</taxon>
        <taxon>Bacilli</taxon>
        <taxon>Bacillales</taxon>
        <taxon>Paenibacillaceae</taxon>
        <taxon>Paenibacillus</taxon>
    </lineage>
</organism>
<feature type="transmembrane region" description="Helical" evidence="8">
    <location>
        <begin position="133"/>
        <end position="150"/>
    </location>
</feature>
<dbReference type="AlphaFoldDB" id="A0A7X2ZAP3"/>
<keyword evidence="7 8" id="KW-0472">Membrane</keyword>
<dbReference type="PANTHER" id="PTHR23522">
    <property type="entry name" value="BLL5896 PROTEIN"/>
    <property type="match status" value="1"/>
</dbReference>
<feature type="transmembrane region" description="Helical" evidence="8">
    <location>
        <begin position="290"/>
        <end position="312"/>
    </location>
</feature>
<evidence type="ECO:0000256" key="6">
    <source>
        <dbReference type="ARBA" id="ARBA00022989"/>
    </source>
</evidence>
<dbReference type="GO" id="GO:0005886">
    <property type="term" value="C:plasma membrane"/>
    <property type="evidence" value="ECO:0007669"/>
    <property type="project" value="UniProtKB-SubCell"/>
</dbReference>
<name>A0A7X2ZAP3_9BACL</name>
<feature type="transmembrane region" description="Helical" evidence="8">
    <location>
        <begin position="38"/>
        <end position="58"/>
    </location>
</feature>
<keyword evidence="3" id="KW-1003">Cell membrane</keyword>
<dbReference type="Pfam" id="PF12832">
    <property type="entry name" value="MFS_1_like"/>
    <property type="match status" value="1"/>
</dbReference>
<feature type="transmembrane region" description="Helical" evidence="8">
    <location>
        <begin position="235"/>
        <end position="254"/>
    </location>
</feature>
<reference evidence="10 11" key="1">
    <citation type="submission" date="2019-11" db="EMBL/GenBank/DDBJ databases">
        <title>Draft genome sequences of five Paenibacillus species of dairy origin.</title>
        <authorList>
            <person name="Olajide A.M."/>
            <person name="Chen S."/>
            <person name="Lapointe G."/>
        </authorList>
    </citation>
    <scope>NUCLEOTIDE SEQUENCE [LARGE SCALE GENOMIC DNA]</scope>
    <source>
        <strain evidence="10 11">2CS3</strain>
    </source>
</reference>
<evidence type="ECO:0000313" key="11">
    <source>
        <dbReference type="Proteomes" id="UP000450917"/>
    </source>
</evidence>
<dbReference type="InterPro" id="IPR026032">
    <property type="entry name" value="HcaT-like"/>
</dbReference>
<comment type="subcellular location">
    <subcellularLocation>
        <location evidence="1">Cell inner membrane</location>
        <topology evidence="1">Multi-pass membrane protein</topology>
    </subcellularLocation>
</comment>
<evidence type="ECO:0000256" key="7">
    <source>
        <dbReference type="ARBA" id="ARBA00023136"/>
    </source>
</evidence>
<dbReference type="Gene3D" id="1.20.1250.20">
    <property type="entry name" value="MFS general substrate transporter like domains"/>
    <property type="match status" value="2"/>
</dbReference>
<dbReference type="RefSeq" id="WP_141333879.1">
    <property type="nucleotide sequence ID" value="NZ_JBDLZV010000001.1"/>
</dbReference>
<feature type="transmembrane region" description="Helical" evidence="8">
    <location>
        <begin position="196"/>
        <end position="215"/>
    </location>
</feature>
<keyword evidence="6 8" id="KW-1133">Transmembrane helix</keyword>
<evidence type="ECO:0000256" key="5">
    <source>
        <dbReference type="ARBA" id="ARBA00022692"/>
    </source>
</evidence>
<dbReference type="SUPFAM" id="SSF103473">
    <property type="entry name" value="MFS general substrate transporter"/>
    <property type="match status" value="1"/>
</dbReference>
<feature type="domain" description="Major facilitator superfamily associated" evidence="9">
    <location>
        <begin position="8"/>
        <end position="358"/>
    </location>
</feature>
<feature type="transmembrane region" description="Helical" evidence="8">
    <location>
        <begin position="70"/>
        <end position="87"/>
    </location>
</feature>
<evidence type="ECO:0000259" key="9">
    <source>
        <dbReference type="Pfam" id="PF12832"/>
    </source>
</evidence>
<dbReference type="GO" id="GO:0015528">
    <property type="term" value="F:lactose:proton symporter activity"/>
    <property type="evidence" value="ECO:0007669"/>
    <property type="project" value="TreeGrafter"/>
</dbReference>
<feature type="transmembrane region" description="Helical" evidence="8">
    <location>
        <begin position="324"/>
        <end position="348"/>
    </location>
</feature>
<dbReference type="InterPro" id="IPR024989">
    <property type="entry name" value="MFS_assoc_dom"/>
</dbReference>
<feature type="transmembrane region" description="Helical" evidence="8">
    <location>
        <begin position="12"/>
        <end position="32"/>
    </location>
</feature>
<feature type="transmembrane region" description="Helical" evidence="8">
    <location>
        <begin position="354"/>
        <end position="374"/>
    </location>
</feature>
<evidence type="ECO:0000256" key="1">
    <source>
        <dbReference type="ARBA" id="ARBA00004429"/>
    </source>
</evidence>
<keyword evidence="2" id="KW-0813">Transport</keyword>
<keyword evidence="11" id="KW-1185">Reference proteome</keyword>
<proteinExistence type="predicted"/>
<keyword evidence="5 8" id="KW-0812">Transmembrane</keyword>
<dbReference type="PANTHER" id="PTHR23522:SF10">
    <property type="entry name" value="3-PHENYLPROPIONIC ACID TRANSPORTER-RELATED"/>
    <property type="match status" value="1"/>
</dbReference>
<evidence type="ECO:0000256" key="8">
    <source>
        <dbReference type="SAM" id="Phobius"/>
    </source>
</evidence>
<evidence type="ECO:0000256" key="2">
    <source>
        <dbReference type="ARBA" id="ARBA00022448"/>
    </source>
</evidence>
<accession>A0A7X2ZAP3</accession>
<keyword evidence="4" id="KW-0997">Cell inner membrane</keyword>
<dbReference type="GO" id="GO:0030395">
    <property type="term" value="F:lactose binding"/>
    <property type="evidence" value="ECO:0007669"/>
    <property type="project" value="TreeGrafter"/>
</dbReference>
<dbReference type="PIRSF" id="PIRSF004925">
    <property type="entry name" value="HcaT"/>
    <property type="match status" value="1"/>
</dbReference>